<evidence type="ECO:0000313" key="3">
    <source>
        <dbReference type="EMBL" id="MBT1695557.1"/>
    </source>
</evidence>
<dbReference type="Pfam" id="PF14534">
    <property type="entry name" value="DUF4440"/>
    <property type="match status" value="1"/>
</dbReference>
<organism evidence="3 4">
    <name type="scientific">Chryseosolibacter histidini</name>
    <dbReference type="NCBI Taxonomy" id="2782349"/>
    <lineage>
        <taxon>Bacteria</taxon>
        <taxon>Pseudomonadati</taxon>
        <taxon>Bacteroidota</taxon>
        <taxon>Cytophagia</taxon>
        <taxon>Cytophagales</taxon>
        <taxon>Chryseotaleaceae</taxon>
        <taxon>Chryseosolibacter</taxon>
    </lineage>
</organism>
<feature type="signal peptide" evidence="1">
    <location>
        <begin position="1"/>
        <end position="19"/>
    </location>
</feature>
<dbReference type="SUPFAM" id="SSF54427">
    <property type="entry name" value="NTF2-like"/>
    <property type="match status" value="1"/>
</dbReference>
<evidence type="ECO:0000313" key="4">
    <source>
        <dbReference type="Proteomes" id="UP001319200"/>
    </source>
</evidence>
<keyword evidence="4" id="KW-1185">Reference proteome</keyword>
<proteinExistence type="predicted"/>
<feature type="chain" id="PRO_5042933354" evidence="1">
    <location>
        <begin position="20"/>
        <end position="150"/>
    </location>
</feature>
<keyword evidence="1" id="KW-0732">Signal</keyword>
<sequence>MKTFILIALSIMIMNPNHAQNISGEKLQMTQEEDQIIVVTDKIIHYMIEKNLDGLNSVLDKDFTLTHMTGYVQSRNEWLSEIESEGMKYYSAKKVKQEIKISGNEAVATLHHVVDARIWGSRNTWRLQQKVKLEKRNSQWIALNSVASTF</sequence>
<gene>
    <name evidence="3" type="ORF">KK083_01630</name>
</gene>
<dbReference type="EMBL" id="JAHESF010000001">
    <property type="protein sequence ID" value="MBT1695557.1"/>
    <property type="molecule type" value="Genomic_DNA"/>
</dbReference>
<protein>
    <submittedName>
        <fullName evidence="3">DUF4440 domain-containing protein</fullName>
    </submittedName>
</protein>
<evidence type="ECO:0000256" key="1">
    <source>
        <dbReference type="SAM" id="SignalP"/>
    </source>
</evidence>
<dbReference type="InterPro" id="IPR032710">
    <property type="entry name" value="NTF2-like_dom_sf"/>
</dbReference>
<dbReference type="RefSeq" id="WP_254159996.1">
    <property type="nucleotide sequence ID" value="NZ_JAHESF010000001.1"/>
</dbReference>
<dbReference type="AlphaFoldDB" id="A0AAP2GMG7"/>
<dbReference type="Proteomes" id="UP001319200">
    <property type="component" value="Unassembled WGS sequence"/>
</dbReference>
<feature type="domain" description="DUF4440" evidence="2">
    <location>
        <begin position="46"/>
        <end position="140"/>
    </location>
</feature>
<dbReference type="Gene3D" id="3.10.450.50">
    <property type="match status" value="1"/>
</dbReference>
<dbReference type="InterPro" id="IPR027843">
    <property type="entry name" value="DUF4440"/>
</dbReference>
<comment type="caution">
    <text evidence="3">The sequence shown here is derived from an EMBL/GenBank/DDBJ whole genome shotgun (WGS) entry which is preliminary data.</text>
</comment>
<reference evidence="3 4" key="1">
    <citation type="submission" date="2021-05" db="EMBL/GenBank/DDBJ databases">
        <title>A Polyphasic approach of four new species of the genus Ohtaekwangia: Ohtaekwangia histidinii sp. nov., Ohtaekwangia cretensis sp. nov., Ohtaekwangia indiensis sp. nov., Ohtaekwangia reichenbachii sp. nov. from diverse environment.</title>
        <authorList>
            <person name="Octaviana S."/>
        </authorList>
    </citation>
    <scope>NUCLEOTIDE SEQUENCE [LARGE SCALE GENOMIC DNA]</scope>
    <source>
        <strain evidence="3 4">PWU4</strain>
    </source>
</reference>
<name>A0AAP2GMG7_9BACT</name>
<accession>A0AAP2GMG7</accession>
<evidence type="ECO:0000259" key="2">
    <source>
        <dbReference type="Pfam" id="PF14534"/>
    </source>
</evidence>